<reference evidence="1 2" key="1">
    <citation type="submission" date="2018-02" db="EMBL/GenBank/DDBJ databases">
        <title>Complete genome sequencing of Faecalibacterium prausnitzii strains isolated from the human gut.</title>
        <authorList>
            <person name="Fitzgerald B.C."/>
            <person name="Shkoporov A.N."/>
            <person name="Ross P.R."/>
            <person name="Hill C."/>
        </authorList>
    </citation>
    <scope>NUCLEOTIDE SEQUENCE [LARGE SCALE GENOMIC DNA]</scope>
    <source>
        <strain evidence="1 2">APC942/32-1</strain>
    </source>
</reference>
<name>A0A329TWK1_9FIRM</name>
<organism evidence="1 2">
    <name type="scientific">Faecalibacterium prausnitzii</name>
    <dbReference type="NCBI Taxonomy" id="853"/>
    <lineage>
        <taxon>Bacteria</taxon>
        <taxon>Bacillati</taxon>
        <taxon>Bacillota</taxon>
        <taxon>Clostridia</taxon>
        <taxon>Eubacteriales</taxon>
        <taxon>Oscillospiraceae</taxon>
        <taxon>Faecalibacterium</taxon>
    </lineage>
</organism>
<sequence>MFVLCSGLPRAGEPLAFVDTRIPHKRKNRNGKIPGRVAVFLYLLKKDVLSYTGVCTFLFSCTVCIRDERKKHIKYTILMKKAVDKPRRNQYCIKERMQTVTRKEAPL</sequence>
<comment type="caution">
    <text evidence="1">The sequence shown here is derived from an EMBL/GenBank/DDBJ whole genome shotgun (WGS) entry which is preliminary data.</text>
</comment>
<protein>
    <submittedName>
        <fullName evidence="1">Uncharacterized protein</fullName>
    </submittedName>
</protein>
<dbReference type="OrthoDB" id="9880108at2"/>
<dbReference type="Proteomes" id="UP000251144">
    <property type="component" value="Unassembled WGS sequence"/>
</dbReference>
<evidence type="ECO:0000313" key="1">
    <source>
        <dbReference type="EMBL" id="RAW54071.1"/>
    </source>
</evidence>
<gene>
    <name evidence="1" type="ORF">C4N26_07905</name>
</gene>
<dbReference type="AlphaFoldDB" id="A0A329TWK1"/>
<dbReference type="EMBL" id="PRLB01000006">
    <property type="protein sequence ID" value="RAW54071.1"/>
    <property type="molecule type" value="Genomic_DNA"/>
</dbReference>
<proteinExistence type="predicted"/>
<evidence type="ECO:0000313" key="2">
    <source>
        <dbReference type="Proteomes" id="UP000251144"/>
    </source>
</evidence>
<accession>A0A329TWK1</accession>